<protein>
    <submittedName>
        <fullName evidence="1">Uncharacterized protein</fullName>
    </submittedName>
</protein>
<keyword evidence="2" id="KW-1185">Reference proteome</keyword>
<reference evidence="1 2" key="1">
    <citation type="submission" date="2019-03" db="EMBL/GenBank/DDBJ databases">
        <title>First draft genome of Liparis tanakae, snailfish: a comprehensive survey of snailfish specific genes.</title>
        <authorList>
            <person name="Kim W."/>
            <person name="Song I."/>
            <person name="Jeong J.-H."/>
            <person name="Kim D."/>
            <person name="Kim S."/>
            <person name="Ryu S."/>
            <person name="Song J.Y."/>
            <person name="Lee S.K."/>
        </authorList>
    </citation>
    <scope>NUCLEOTIDE SEQUENCE [LARGE SCALE GENOMIC DNA]</scope>
    <source>
        <tissue evidence="1">Muscle</tissue>
    </source>
</reference>
<sequence length="157" mass="17243">MSASASIPTAAVTGKQAVEDLLEDEDEDFDKDDKDPDVYALLAAEEPVTSPLTCGLTVHGRHQPITLRLCMSERVCTKDPKPGPWEDSRDKNHILEDMLASWHFEWIRAMVSQPTHCTFGPQPHLQASATPPAGLRHGEPTGLRHGRLLPSLCVTSL</sequence>
<dbReference type="AlphaFoldDB" id="A0A4Z2F571"/>
<dbReference type="EMBL" id="SRLO01001736">
    <property type="protein sequence ID" value="TNN35632.1"/>
    <property type="molecule type" value="Genomic_DNA"/>
</dbReference>
<evidence type="ECO:0000313" key="1">
    <source>
        <dbReference type="EMBL" id="TNN35632.1"/>
    </source>
</evidence>
<name>A0A4Z2F571_9TELE</name>
<gene>
    <name evidence="1" type="ORF">EYF80_054202</name>
</gene>
<proteinExistence type="predicted"/>
<organism evidence="1 2">
    <name type="scientific">Liparis tanakae</name>
    <name type="common">Tanaka's snailfish</name>
    <dbReference type="NCBI Taxonomy" id="230148"/>
    <lineage>
        <taxon>Eukaryota</taxon>
        <taxon>Metazoa</taxon>
        <taxon>Chordata</taxon>
        <taxon>Craniata</taxon>
        <taxon>Vertebrata</taxon>
        <taxon>Euteleostomi</taxon>
        <taxon>Actinopterygii</taxon>
        <taxon>Neopterygii</taxon>
        <taxon>Teleostei</taxon>
        <taxon>Neoteleostei</taxon>
        <taxon>Acanthomorphata</taxon>
        <taxon>Eupercaria</taxon>
        <taxon>Perciformes</taxon>
        <taxon>Cottioidei</taxon>
        <taxon>Cottales</taxon>
        <taxon>Liparidae</taxon>
        <taxon>Liparis</taxon>
    </lineage>
</organism>
<dbReference type="Proteomes" id="UP000314294">
    <property type="component" value="Unassembled WGS sequence"/>
</dbReference>
<accession>A0A4Z2F571</accession>
<comment type="caution">
    <text evidence="1">The sequence shown here is derived from an EMBL/GenBank/DDBJ whole genome shotgun (WGS) entry which is preliminary data.</text>
</comment>
<evidence type="ECO:0000313" key="2">
    <source>
        <dbReference type="Proteomes" id="UP000314294"/>
    </source>
</evidence>